<evidence type="ECO:0000256" key="5">
    <source>
        <dbReference type="ARBA" id="ARBA00022692"/>
    </source>
</evidence>
<feature type="transmembrane region" description="Helical" evidence="9">
    <location>
        <begin position="93"/>
        <end position="112"/>
    </location>
</feature>
<comment type="similarity">
    <text evidence="8">Belongs to the TRAP transporter small permease family.</text>
</comment>
<keyword evidence="5 9" id="KW-0812">Transmembrane</keyword>
<proteinExistence type="inferred from homology"/>
<keyword evidence="3" id="KW-1003">Cell membrane</keyword>
<evidence type="ECO:0000256" key="9">
    <source>
        <dbReference type="SAM" id="Phobius"/>
    </source>
</evidence>
<dbReference type="Pfam" id="PF04290">
    <property type="entry name" value="DctQ"/>
    <property type="match status" value="1"/>
</dbReference>
<evidence type="ECO:0000313" key="11">
    <source>
        <dbReference type="EMBL" id="BBL80240.1"/>
    </source>
</evidence>
<dbReference type="OrthoDB" id="9794346at2"/>
<feature type="domain" description="Tripartite ATP-independent periplasmic transporters DctQ component" evidence="10">
    <location>
        <begin position="33"/>
        <end position="163"/>
    </location>
</feature>
<evidence type="ECO:0000256" key="4">
    <source>
        <dbReference type="ARBA" id="ARBA00022519"/>
    </source>
</evidence>
<feature type="transmembrane region" description="Helical" evidence="9">
    <location>
        <begin position="140"/>
        <end position="162"/>
    </location>
</feature>
<evidence type="ECO:0000256" key="2">
    <source>
        <dbReference type="ARBA" id="ARBA00022448"/>
    </source>
</evidence>
<dbReference type="GO" id="GO:0005886">
    <property type="term" value="C:plasma membrane"/>
    <property type="evidence" value="ECO:0007669"/>
    <property type="project" value="UniProtKB-SubCell"/>
</dbReference>
<evidence type="ECO:0000256" key="6">
    <source>
        <dbReference type="ARBA" id="ARBA00022989"/>
    </source>
</evidence>
<organism evidence="11 12">
    <name type="scientific">Rubrobacter xylanophilus</name>
    <dbReference type="NCBI Taxonomy" id="49319"/>
    <lineage>
        <taxon>Bacteria</taxon>
        <taxon>Bacillati</taxon>
        <taxon>Actinomycetota</taxon>
        <taxon>Rubrobacteria</taxon>
        <taxon>Rubrobacterales</taxon>
        <taxon>Rubrobacteraceae</taxon>
        <taxon>Rubrobacter</taxon>
    </lineage>
</organism>
<evidence type="ECO:0000256" key="1">
    <source>
        <dbReference type="ARBA" id="ARBA00004429"/>
    </source>
</evidence>
<dbReference type="InterPro" id="IPR007387">
    <property type="entry name" value="TRAP_DctQ"/>
</dbReference>
<evidence type="ECO:0000313" key="12">
    <source>
        <dbReference type="Proteomes" id="UP000318065"/>
    </source>
</evidence>
<keyword evidence="2" id="KW-0813">Transport</keyword>
<dbReference type="PANTHER" id="PTHR35011">
    <property type="entry name" value="2,3-DIKETO-L-GULONATE TRAP TRANSPORTER SMALL PERMEASE PROTEIN YIAM"/>
    <property type="match status" value="1"/>
</dbReference>
<protein>
    <submittedName>
        <fullName evidence="11">C4-dicarboxylate TRAP transporter small permease protein DctQ</fullName>
    </submittedName>
</protein>
<name>A0A510HJQ7_9ACTN</name>
<dbReference type="AlphaFoldDB" id="A0A510HJQ7"/>
<evidence type="ECO:0000256" key="8">
    <source>
        <dbReference type="ARBA" id="ARBA00038436"/>
    </source>
</evidence>
<comment type="subcellular location">
    <subcellularLocation>
        <location evidence="1">Cell inner membrane</location>
        <topology evidence="1">Multi-pass membrane protein</topology>
    </subcellularLocation>
</comment>
<accession>A0A510HJQ7</accession>
<keyword evidence="6 9" id="KW-1133">Transmembrane helix</keyword>
<keyword evidence="7 9" id="KW-0472">Membrane</keyword>
<dbReference type="EMBL" id="AP019791">
    <property type="protein sequence ID" value="BBL80240.1"/>
    <property type="molecule type" value="Genomic_DNA"/>
</dbReference>
<evidence type="ECO:0000256" key="7">
    <source>
        <dbReference type="ARBA" id="ARBA00023136"/>
    </source>
</evidence>
<feature type="transmembrane region" description="Helical" evidence="9">
    <location>
        <begin position="20"/>
        <end position="43"/>
    </location>
</feature>
<dbReference type="Proteomes" id="UP000318065">
    <property type="component" value="Chromosome"/>
</dbReference>
<keyword evidence="12" id="KW-1185">Reference proteome</keyword>
<feature type="transmembrane region" description="Helical" evidence="9">
    <location>
        <begin position="55"/>
        <end position="72"/>
    </location>
</feature>
<evidence type="ECO:0000256" key="3">
    <source>
        <dbReference type="ARBA" id="ARBA00022475"/>
    </source>
</evidence>
<sequence>MSSGSGRFFLLRWIGWVSEVSGYISGLLIFASTLIICYAVLLRALGFSTVWQTELTIYLLMFVTFIGGAYGLKHDEHVNVDLLINRLPVRAASLLKLVAALLSLVVIAVVAWRSGMMWLEATEKGWRSGTAWNPPLTYPYAILPIGMALIALQYVVIMVELVRQVITGEEKRVSPEEEERARAERARIQGL</sequence>
<evidence type="ECO:0000259" key="10">
    <source>
        <dbReference type="Pfam" id="PF04290"/>
    </source>
</evidence>
<dbReference type="InterPro" id="IPR055348">
    <property type="entry name" value="DctQ"/>
</dbReference>
<dbReference type="RefSeq" id="WP_143528272.1">
    <property type="nucleotide sequence ID" value="NZ_AP019791.1"/>
</dbReference>
<gene>
    <name evidence="11" type="primary">dctQ</name>
    <name evidence="11" type="ORF">RxyAA322_20940</name>
</gene>
<reference evidence="11" key="1">
    <citation type="journal article" date="2019" name="Microbiol. Resour. Announc.">
        <title>Complete Genome Sequence of Rubrobacter xylanophilus Strain AA3-22, Isolated from Arima Onsen in Japan.</title>
        <authorList>
            <person name="Tomariguchi N."/>
            <person name="Miyazaki K."/>
        </authorList>
    </citation>
    <scope>NUCLEOTIDE SEQUENCE [LARGE SCALE GENOMIC DNA]</scope>
    <source>
        <strain evidence="11">AA3-22</strain>
    </source>
</reference>
<keyword evidence="4" id="KW-0997">Cell inner membrane</keyword>